<organism evidence="6 7">
    <name type="scientific">Parvularcula lutaonensis</name>
    <dbReference type="NCBI Taxonomy" id="491923"/>
    <lineage>
        <taxon>Bacteria</taxon>
        <taxon>Pseudomonadati</taxon>
        <taxon>Pseudomonadota</taxon>
        <taxon>Alphaproteobacteria</taxon>
        <taxon>Parvularculales</taxon>
        <taxon>Parvularculaceae</taxon>
        <taxon>Parvularcula</taxon>
    </lineage>
</organism>
<keyword evidence="2" id="KW-0812">Transmembrane</keyword>
<name>A0ABV7M713_9PROT</name>
<dbReference type="PANTHER" id="PTHR12815">
    <property type="entry name" value="SORTING AND ASSEMBLY MACHINERY SAMM50 PROTEIN FAMILY MEMBER"/>
    <property type="match status" value="1"/>
</dbReference>
<keyword evidence="4" id="KW-0732">Signal</keyword>
<keyword evidence="2" id="KW-1134">Transmembrane beta strand</keyword>
<dbReference type="InterPro" id="IPR039910">
    <property type="entry name" value="D15-like"/>
</dbReference>
<dbReference type="InterPro" id="IPR010827">
    <property type="entry name" value="BamA/TamA_POTRA"/>
</dbReference>
<dbReference type="PROSITE" id="PS51779">
    <property type="entry name" value="POTRA"/>
    <property type="match status" value="1"/>
</dbReference>
<dbReference type="InterPro" id="IPR034746">
    <property type="entry name" value="POTRA"/>
</dbReference>
<dbReference type="InterPro" id="IPR000184">
    <property type="entry name" value="Bac_surfAg_D15"/>
</dbReference>
<dbReference type="PANTHER" id="PTHR12815:SF42">
    <property type="entry name" value="BACTERIAL SURFACE ANTIGEN (D15) DOMAIN-CONTAINING PROTEIN"/>
    <property type="match status" value="1"/>
</dbReference>
<feature type="domain" description="POTRA" evidence="5">
    <location>
        <begin position="196"/>
        <end position="269"/>
    </location>
</feature>
<dbReference type="Gene3D" id="2.40.160.50">
    <property type="entry name" value="membrane protein fhac: a member of the omp85/tpsb transporter family"/>
    <property type="match status" value="1"/>
</dbReference>
<evidence type="ECO:0000256" key="3">
    <source>
        <dbReference type="ARBA" id="ARBA00023136"/>
    </source>
</evidence>
<dbReference type="Gene3D" id="3.10.20.310">
    <property type="entry name" value="membrane protein fhac"/>
    <property type="match status" value="2"/>
</dbReference>
<evidence type="ECO:0000256" key="4">
    <source>
        <dbReference type="SAM" id="SignalP"/>
    </source>
</evidence>
<evidence type="ECO:0000259" key="5">
    <source>
        <dbReference type="PROSITE" id="PS51779"/>
    </source>
</evidence>
<dbReference type="RefSeq" id="WP_189571826.1">
    <property type="nucleotide sequence ID" value="NZ_BMXU01000001.1"/>
</dbReference>
<gene>
    <name evidence="6" type="ORF">ACFONP_00675</name>
</gene>
<keyword evidence="7" id="KW-1185">Reference proteome</keyword>
<protein>
    <submittedName>
        <fullName evidence="6">Autotransporter assembly complex family protein</fullName>
    </submittedName>
</protein>
<evidence type="ECO:0000256" key="1">
    <source>
        <dbReference type="ARBA" id="ARBA00004370"/>
    </source>
</evidence>
<feature type="signal peptide" evidence="4">
    <location>
        <begin position="1"/>
        <end position="25"/>
    </location>
</feature>
<reference evidence="7" key="1">
    <citation type="journal article" date="2019" name="Int. J. Syst. Evol. Microbiol.">
        <title>The Global Catalogue of Microorganisms (GCM) 10K type strain sequencing project: providing services to taxonomists for standard genome sequencing and annotation.</title>
        <authorList>
            <consortium name="The Broad Institute Genomics Platform"/>
            <consortium name="The Broad Institute Genome Sequencing Center for Infectious Disease"/>
            <person name="Wu L."/>
            <person name="Ma J."/>
        </authorList>
    </citation>
    <scope>NUCLEOTIDE SEQUENCE [LARGE SCALE GENOMIC DNA]</scope>
    <source>
        <strain evidence="7">KCTC 22245</strain>
    </source>
</reference>
<feature type="chain" id="PRO_5045416336" evidence="4">
    <location>
        <begin position="26"/>
        <end position="628"/>
    </location>
</feature>
<accession>A0ABV7M713</accession>
<evidence type="ECO:0000313" key="7">
    <source>
        <dbReference type="Proteomes" id="UP001595607"/>
    </source>
</evidence>
<evidence type="ECO:0000313" key="6">
    <source>
        <dbReference type="EMBL" id="MFC3301243.1"/>
    </source>
</evidence>
<keyword evidence="3" id="KW-0472">Membrane</keyword>
<comment type="caution">
    <text evidence="6">The sequence shown here is derived from an EMBL/GenBank/DDBJ whole genome shotgun (WGS) entry which is preliminary data.</text>
</comment>
<dbReference type="Pfam" id="PF01103">
    <property type="entry name" value="Omp85"/>
    <property type="match status" value="1"/>
</dbReference>
<dbReference type="EMBL" id="JBHRVA010000002">
    <property type="protein sequence ID" value="MFC3301243.1"/>
    <property type="molecule type" value="Genomic_DNA"/>
</dbReference>
<evidence type="ECO:0000256" key="2">
    <source>
        <dbReference type="ARBA" id="ARBA00022452"/>
    </source>
</evidence>
<dbReference type="Proteomes" id="UP001595607">
    <property type="component" value="Unassembled WGS sequence"/>
</dbReference>
<comment type="subcellular location">
    <subcellularLocation>
        <location evidence="1">Membrane</location>
    </subcellularLocation>
</comment>
<dbReference type="Pfam" id="PF07244">
    <property type="entry name" value="POTRA"/>
    <property type="match status" value="1"/>
</dbReference>
<sequence>MILYRLTLLALVFVLASALPGAASAQGLEVKVTIEGLEKALQKELRPLSSLARKPESFSALAPIRRAANADAEALRAALQSKGYYAALVEPTVDREGSVVNVTFRIEPGKRFRITGYEIDYLDEQPAERIETLEEAGISPDGSPTGEALQEIEARLLDHYWDAGFLGAEIRHREVLSDFSEGTGVARFRVRTGPKASYGEIRVEGLERTDPDFIRQFRTFETGETAQRSELDTFRERLIETSLFNEVDVQPQLPAEDGTTDILVRLRERPHRTLGGGVSYATDVGPGANAFWENRNLLRRGETLRAEIIASAPVQEGSLSFRKRRPRLPGYYTFATVLRNEDTDAFNAQTVEVGGALAKLWMDRNLTTEGGVRLQYSDITEKDCILPSGVPIDVGEEQTCEGRGGTRRGRQRTFQAVSVPMSVLWNSQKEPLDPQDGWAAGLVVTPFFGTVDFQRITLSYTDRVFWGRRDGGTLAGRMKIGAIYGAGRGSIPATERFYAGGGGSLRGFAFQEASPIDRLTGEILGGASLGEFNIELRQHVTEAIELAVFSDIGGAFEDNTPSFDQVLVGAGVGVRYHTAIGPVRVDVAVPVNRRRFTIADTIRDENTDPDVVFEDSAFEIYIGLGQPF</sequence>
<proteinExistence type="predicted"/>